<proteinExistence type="predicted"/>
<dbReference type="EMBL" id="GGEC01057759">
    <property type="protein sequence ID" value="MBX38243.1"/>
    <property type="molecule type" value="Transcribed_RNA"/>
</dbReference>
<name>A0A2P2N702_RHIMU</name>
<dbReference type="AlphaFoldDB" id="A0A2P2N702"/>
<evidence type="ECO:0000313" key="2">
    <source>
        <dbReference type="EMBL" id="MBX38243.1"/>
    </source>
</evidence>
<accession>A0A2P2N702</accession>
<sequence length="45" mass="5151">MLTTHPQIKNKQHFSIPKNNSMIASTNKLRTNICIKTRRTNGISL</sequence>
<reference evidence="2" key="1">
    <citation type="submission" date="2018-02" db="EMBL/GenBank/DDBJ databases">
        <title>Rhizophora mucronata_Transcriptome.</title>
        <authorList>
            <person name="Meera S.P."/>
            <person name="Sreeshan A."/>
            <person name="Augustine A."/>
        </authorList>
    </citation>
    <scope>NUCLEOTIDE SEQUENCE</scope>
    <source>
        <tissue evidence="2">Leaf</tissue>
    </source>
</reference>
<feature type="region of interest" description="Disordered" evidence="1">
    <location>
        <begin position="1"/>
        <end position="21"/>
    </location>
</feature>
<protein>
    <submittedName>
        <fullName evidence="2">Uncharacterized protein</fullName>
    </submittedName>
</protein>
<evidence type="ECO:0000256" key="1">
    <source>
        <dbReference type="SAM" id="MobiDB-lite"/>
    </source>
</evidence>
<organism evidence="2">
    <name type="scientific">Rhizophora mucronata</name>
    <name type="common">Asiatic mangrove</name>
    <dbReference type="NCBI Taxonomy" id="61149"/>
    <lineage>
        <taxon>Eukaryota</taxon>
        <taxon>Viridiplantae</taxon>
        <taxon>Streptophyta</taxon>
        <taxon>Embryophyta</taxon>
        <taxon>Tracheophyta</taxon>
        <taxon>Spermatophyta</taxon>
        <taxon>Magnoliopsida</taxon>
        <taxon>eudicotyledons</taxon>
        <taxon>Gunneridae</taxon>
        <taxon>Pentapetalae</taxon>
        <taxon>rosids</taxon>
        <taxon>fabids</taxon>
        <taxon>Malpighiales</taxon>
        <taxon>Rhizophoraceae</taxon>
        <taxon>Rhizophora</taxon>
    </lineage>
</organism>